<name>A0A323VF02_9ACTN</name>
<organism evidence="2 3">
    <name type="scientific">Modestobacter versicolor</name>
    <dbReference type="NCBI Taxonomy" id="429133"/>
    <lineage>
        <taxon>Bacteria</taxon>
        <taxon>Bacillati</taxon>
        <taxon>Actinomycetota</taxon>
        <taxon>Actinomycetes</taxon>
        <taxon>Geodermatophilales</taxon>
        <taxon>Geodermatophilaceae</taxon>
        <taxon>Modestobacter</taxon>
    </lineage>
</organism>
<evidence type="ECO:0000313" key="2">
    <source>
        <dbReference type="EMBL" id="PZA23199.1"/>
    </source>
</evidence>
<reference evidence="1 4" key="2">
    <citation type="submission" date="2020-08" db="EMBL/GenBank/DDBJ databases">
        <title>Sequencing the genomes of 1000 actinobacteria strains.</title>
        <authorList>
            <person name="Klenk H.-P."/>
        </authorList>
    </citation>
    <scope>NUCLEOTIDE SEQUENCE [LARGE SCALE GENOMIC DNA]</scope>
    <source>
        <strain evidence="1 4">DSM 16678</strain>
    </source>
</reference>
<dbReference type="EMBL" id="JACIBU010000001">
    <property type="protein sequence ID" value="MBB3678233.1"/>
    <property type="molecule type" value="Genomic_DNA"/>
</dbReference>
<dbReference type="AlphaFoldDB" id="A0A323VF02"/>
<evidence type="ECO:0000313" key="4">
    <source>
        <dbReference type="Proteomes" id="UP000580718"/>
    </source>
</evidence>
<sequence length="806" mass="83488">MTRLVIRLVAGLLGLVALSGLVLVADSPAPLVDVTPAADTGQFTPGNIISDAVFFDGDGMSVDDVRAFIELKGMNCKAGADGTPCLKDFRQDTTARAADSFCTGYGAGVAEPAALIIAKAALSCNISPKVLLVMLQKEQSLVTNSGSSLYARRYREAMGYACPDTAPCDPAYNGFQNQVYSAARRFQVYKANPTSYGYRAGRTQDILFQANKPECGSSPVYIQNQATAGLYVYTPYQPNAAALRAGYGTGDACSAYGNRNFWLYFTDWFGSTQAPGESPWQPVGALDQVSARTGDSVDVRGWTVDPDTAEPIDVHVYVDGQPRSSTRADVARADVAAALPAWGAGHGFQLTVPVTQGVRQVCVYAINVAKGANNPVLGCMTVDTRGLPVGSVERAVVTEGQGVLRGWALDPDTAAPLDVHVYVNGTWTAKAVAGDDRPDVGAVYPAAGPAHGWSVTVPLRPGQNQVCVYAINVGSGAKNPELACRLVDLQVVPQGDVQVTGGASAASISGWALDPETAAPVDVHLYVDGQWATALTADRERPDVAAAFTGLGVRHGFATSLALAPGPHQVCAYAINVRQGTANPQIGCGSALVGVPAVGNLEQVTATRASVRVKGWALDPDTAAPVDVHIYVDGAFHSVLRADADRPDVGAAYPAAGAGHGFDTALVLAPGRHSICAFAINVLGGTTGNPPLGCRDVTVPASVAPQGSLDAVDVSAGHAVARGWVYDPDVPTTPIAVHFYVDGAWAGQLLAEEPRPDVAAAVPGAGELHGFTAYLPVSPGRHTVCAYGIDTAGGTNPSLGCAVVTR</sequence>
<dbReference type="OrthoDB" id="9764271at2"/>
<dbReference type="EMBL" id="QKNV01000010">
    <property type="protein sequence ID" value="PZA23199.1"/>
    <property type="molecule type" value="Genomic_DNA"/>
</dbReference>
<reference evidence="2 3" key="1">
    <citation type="submission" date="2018-06" db="EMBL/GenBank/DDBJ databases">
        <title>Draft genome sequence of Modestobacter versicolor CP153-2.</title>
        <authorList>
            <person name="Gundlapally S.R."/>
        </authorList>
    </citation>
    <scope>NUCLEOTIDE SEQUENCE [LARGE SCALE GENOMIC DNA]</scope>
    <source>
        <strain evidence="2 3">CP153-2</strain>
    </source>
</reference>
<accession>A0A323VF02</accession>
<protein>
    <recommendedName>
        <fullName evidence="5">Hemagglutinin</fullName>
    </recommendedName>
</protein>
<comment type="caution">
    <text evidence="2">The sequence shown here is derived from an EMBL/GenBank/DDBJ whole genome shotgun (WGS) entry which is preliminary data.</text>
</comment>
<proteinExistence type="predicted"/>
<keyword evidence="3" id="KW-1185">Reference proteome</keyword>
<dbReference type="Proteomes" id="UP000580718">
    <property type="component" value="Unassembled WGS sequence"/>
</dbReference>
<dbReference type="Proteomes" id="UP000247602">
    <property type="component" value="Unassembled WGS sequence"/>
</dbReference>
<evidence type="ECO:0000313" key="1">
    <source>
        <dbReference type="EMBL" id="MBB3678233.1"/>
    </source>
</evidence>
<evidence type="ECO:0000313" key="3">
    <source>
        <dbReference type="Proteomes" id="UP000247602"/>
    </source>
</evidence>
<evidence type="ECO:0008006" key="5">
    <source>
        <dbReference type="Google" id="ProtNLM"/>
    </source>
</evidence>
<dbReference type="RefSeq" id="WP_110550513.1">
    <property type="nucleotide sequence ID" value="NZ_JACIBU010000001.1"/>
</dbReference>
<gene>
    <name evidence="2" type="ORF">DMO24_01165</name>
    <name evidence="1" type="ORF">FHX36_003968</name>
</gene>